<gene>
    <name evidence="3" type="ORF">CDN99_11840</name>
</gene>
<dbReference type="Pfam" id="PF11162">
    <property type="entry name" value="DUF2946"/>
    <property type="match status" value="1"/>
</dbReference>
<dbReference type="OrthoDB" id="9155956at2"/>
<protein>
    <recommendedName>
        <fullName evidence="5">DUF2946 domain-containing protein</fullName>
    </recommendedName>
</protein>
<evidence type="ECO:0000256" key="2">
    <source>
        <dbReference type="SAM" id="SignalP"/>
    </source>
</evidence>
<evidence type="ECO:0000313" key="4">
    <source>
        <dbReference type="Proteomes" id="UP000197468"/>
    </source>
</evidence>
<accession>A0A246JE26</accession>
<feature type="signal peptide" evidence="2">
    <location>
        <begin position="1"/>
        <end position="22"/>
    </location>
</feature>
<dbReference type="InterPro" id="IPR021333">
    <property type="entry name" value="DUF2946"/>
</dbReference>
<name>A0A246JE26_9BURK</name>
<proteinExistence type="predicted"/>
<sequence>MRKHLLHLLLPLFMLLSQQGAAWHEIGHLAGSHGIGAPGSIGVGGTGGTTQASADDPSTGALCEVCLAFDGLAVSARSEAPTLALAEASHVRTPAHEPGTRSTPAPQPRSRGPPVTL</sequence>
<keyword evidence="2" id="KW-0732">Signal</keyword>
<keyword evidence="4" id="KW-1185">Reference proteome</keyword>
<dbReference type="EMBL" id="NIOF01000004">
    <property type="protein sequence ID" value="OWQ90848.1"/>
    <property type="molecule type" value="Genomic_DNA"/>
</dbReference>
<reference evidence="3 4" key="1">
    <citation type="journal article" date="2008" name="Int. J. Syst. Evol. Microbiol.">
        <title>Description of Roseateles aquatilis sp. nov. and Roseateles terrae sp. nov., in the class Betaproteobacteria, and emended description of the genus Roseateles.</title>
        <authorList>
            <person name="Gomila M."/>
            <person name="Bowien B."/>
            <person name="Falsen E."/>
            <person name="Moore E.R."/>
            <person name="Lalucat J."/>
        </authorList>
    </citation>
    <scope>NUCLEOTIDE SEQUENCE [LARGE SCALE GENOMIC DNA]</scope>
    <source>
        <strain evidence="3 4">CCUG 48205</strain>
    </source>
</reference>
<feature type="chain" id="PRO_5012535073" description="DUF2946 domain-containing protein" evidence="2">
    <location>
        <begin position="23"/>
        <end position="117"/>
    </location>
</feature>
<feature type="region of interest" description="Disordered" evidence="1">
    <location>
        <begin position="85"/>
        <end position="117"/>
    </location>
</feature>
<organism evidence="3 4">
    <name type="scientific">Roseateles aquatilis</name>
    <dbReference type="NCBI Taxonomy" id="431061"/>
    <lineage>
        <taxon>Bacteria</taxon>
        <taxon>Pseudomonadati</taxon>
        <taxon>Pseudomonadota</taxon>
        <taxon>Betaproteobacteria</taxon>
        <taxon>Burkholderiales</taxon>
        <taxon>Sphaerotilaceae</taxon>
        <taxon>Roseateles</taxon>
    </lineage>
</organism>
<dbReference type="Proteomes" id="UP000197468">
    <property type="component" value="Unassembled WGS sequence"/>
</dbReference>
<evidence type="ECO:0000256" key="1">
    <source>
        <dbReference type="SAM" id="MobiDB-lite"/>
    </source>
</evidence>
<dbReference type="AlphaFoldDB" id="A0A246JE26"/>
<evidence type="ECO:0000313" key="3">
    <source>
        <dbReference type="EMBL" id="OWQ90848.1"/>
    </source>
</evidence>
<evidence type="ECO:0008006" key="5">
    <source>
        <dbReference type="Google" id="ProtNLM"/>
    </source>
</evidence>
<comment type="caution">
    <text evidence="3">The sequence shown here is derived from an EMBL/GenBank/DDBJ whole genome shotgun (WGS) entry which is preliminary data.</text>
</comment>
<dbReference type="RefSeq" id="WP_088385054.1">
    <property type="nucleotide sequence ID" value="NZ_NIOF01000004.1"/>
</dbReference>